<evidence type="ECO:0000256" key="2">
    <source>
        <dbReference type="ARBA" id="ARBA00007112"/>
    </source>
</evidence>
<feature type="compositionally biased region" description="Polar residues" evidence="8">
    <location>
        <begin position="1139"/>
        <end position="1149"/>
    </location>
</feature>
<evidence type="ECO:0000256" key="4">
    <source>
        <dbReference type="ARBA" id="ARBA00020733"/>
    </source>
</evidence>
<evidence type="ECO:0000256" key="3">
    <source>
        <dbReference type="ARBA" id="ARBA00015112"/>
    </source>
</evidence>
<feature type="compositionally biased region" description="Basic and acidic residues" evidence="8">
    <location>
        <begin position="15"/>
        <end position="32"/>
    </location>
</feature>
<accession>A0A1Y1INZ7</accession>
<feature type="compositionally biased region" description="Basic and acidic residues" evidence="8">
    <location>
        <begin position="442"/>
        <end position="456"/>
    </location>
</feature>
<feature type="compositionally biased region" description="Basic and acidic residues" evidence="8">
    <location>
        <begin position="259"/>
        <end position="275"/>
    </location>
</feature>
<feature type="region of interest" description="Disordered" evidence="8">
    <location>
        <begin position="255"/>
        <end position="582"/>
    </location>
</feature>
<protein>
    <recommendedName>
        <fullName evidence="4">Stress response protein NST1</fullName>
    </recommendedName>
    <alternativeName>
        <fullName evidence="3">Stress response protein nst1</fullName>
    </alternativeName>
</protein>
<dbReference type="Pfam" id="PF13945">
    <property type="entry name" value="NST1"/>
    <property type="match status" value="1"/>
</dbReference>
<dbReference type="InterPro" id="IPR001841">
    <property type="entry name" value="Znf_RING"/>
</dbReference>
<feature type="region of interest" description="Disordered" evidence="8">
    <location>
        <begin position="1028"/>
        <end position="1096"/>
    </location>
</feature>
<feature type="region of interest" description="Disordered" evidence="8">
    <location>
        <begin position="1112"/>
        <end position="1210"/>
    </location>
</feature>
<feature type="compositionally biased region" description="Polar residues" evidence="8">
    <location>
        <begin position="712"/>
        <end position="728"/>
    </location>
</feature>
<evidence type="ECO:0000256" key="8">
    <source>
        <dbReference type="SAM" id="MobiDB-lite"/>
    </source>
</evidence>
<gene>
    <name evidence="10" type="ORF">KFL_006290020</name>
</gene>
<dbReference type="PANTHER" id="PTHR24149:SF14">
    <property type="entry name" value="ANKYRIN REPEAT DOMAIN 12"/>
    <property type="match status" value="1"/>
</dbReference>
<dbReference type="InterPro" id="IPR053210">
    <property type="entry name" value="ANKRD12"/>
</dbReference>
<dbReference type="CDD" id="cd16449">
    <property type="entry name" value="RING-HC"/>
    <property type="match status" value="1"/>
</dbReference>
<feature type="compositionally biased region" description="Low complexity" evidence="8">
    <location>
        <begin position="821"/>
        <end position="835"/>
    </location>
</feature>
<evidence type="ECO:0000256" key="1">
    <source>
        <dbReference type="ARBA" id="ARBA00004496"/>
    </source>
</evidence>
<dbReference type="SUPFAM" id="SSF57850">
    <property type="entry name" value="RING/U-box"/>
    <property type="match status" value="1"/>
</dbReference>
<feature type="region of interest" description="Disordered" evidence="8">
    <location>
        <begin position="684"/>
        <end position="791"/>
    </location>
</feature>
<dbReference type="STRING" id="105231.A0A1Y1INZ7"/>
<keyword evidence="7" id="KW-0863">Zinc-finger</keyword>
<keyword evidence="11" id="KW-1185">Reference proteome</keyword>
<feature type="compositionally biased region" description="Basic and acidic residues" evidence="8">
    <location>
        <begin position="1033"/>
        <end position="1071"/>
    </location>
</feature>
<feature type="compositionally biased region" description="Basic and acidic residues" evidence="8">
    <location>
        <begin position="415"/>
        <end position="429"/>
    </location>
</feature>
<dbReference type="OMA" id="WTTESDY"/>
<sequence length="1210" mass="132546">MSCYCYPGPNPPRYRNGDRSNGHNNGWHDDGRTKKKKKLGGIWDESETKEREKLKEFWLGLGDSQRQSLLRIEKESILREMREQQRHICSCSVCGRRRTVLEEELELLYDAYYSELEDRGDSGEIDIEMIDYQSDEVDLSLSLKAVEGGVLTVADDLLMDDGRKFFSLMEKLADGRAQNGYEPMPDQYGYGEQEGEYDDENYQEEDEELLEEQRIEEGRRMFQMFAAKMFEQRVLAAYREKVALEKQEQLMQEEEEEEKLQAERRENKARKERERKQKKKELKKQLDLEKERKRVEKEQEEQALREKEQREREEKRKEKQRQKEEEKKKKEEEGRRKSLELKEKERARAVKEAKEAAEKLRGAADEGKTQAAEKGESVVLLAKEAEPKQSKSSKKKAKKEKAAMESSVAEVPRAAVDDRETAEGWEVAHGKHKKKPSAAQEPVKEGVEPQAKKAADESLAALRSTSAARHYEQNGTHHPPSSTAPPGFQQPHKSSPVKGSPVTQASPSPLPVKTVPQAAPTQRVASFDPSTSIRVVVANPSYRSGEEPQRQNGGIPPGWAKPGHGNGANGPWNAQVARTKPELTSAHPQFVTPQANHTLAHPSMNPAAGPPFAQDVPGVRVRESLVIDVDQELSSSMEHLLPGGLLSATGDTPRGLNVSGFEDEFGRLQLLEGRLPVPGIVAARDPFGGPVGPPRQETEPPFHDANGHFRQASGSASPESLGSPDSTWSFGRRPGSGSNSSGKLSRPPSADVGRPWLYANGGEEHLRFDGDGFGRASRPQSGNRMLGPIGKAARQDIRVSWDGSQGMLGEPPLFEMVRSASHSALPAPAGSSPPGGFLGRPNQHPPAFQPRWEQPPPAVLKPSWPPGKAHGPFEARLEAAILVLRSAVARQDASGLLAQPLSLSAFWQSLLAIDGSLLNEGITRAHILAIWVELAKQQIVRVGHADATRPNEPFILAMLPPPLPERNGNKLGVCLLCNEALASVQLRPCLHLTCVGCTSQLAAQADFGELCCPFCAAVVQSSATLGPDGHFLPSEHPHPEGGRRDEHSHPLMRRAEPEHPSIRRTEPEHTPPRHKAHQMKESRPSPAPGSGADARRVSTPIDQEWPTLEAAVSAGASRKVEARPLSAGATKPVAKEGNGANSRPPSSNGSAGGEVLRKAGWGSVPKAGASPLPETNAAANGNSKALPHESSAWPPLHVATKGRGKGSGER</sequence>
<proteinExistence type="inferred from homology"/>
<evidence type="ECO:0000256" key="6">
    <source>
        <dbReference type="ARBA" id="ARBA00023054"/>
    </source>
</evidence>
<dbReference type="InterPro" id="IPR025279">
    <property type="entry name" value="NST1"/>
</dbReference>
<feature type="domain" description="RING-type" evidence="9">
    <location>
        <begin position="974"/>
        <end position="1015"/>
    </location>
</feature>
<feature type="compositionally biased region" description="Pro residues" evidence="8">
    <location>
        <begin position="843"/>
        <end position="865"/>
    </location>
</feature>
<evidence type="ECO:0000313" key="10">
    <source>
        <dbReference type="EMBL" id="GAQ90337.1"/>
    </source>
</evidence>
<feature type="compositionally biased region" description="Polar residues" evidence="8">
    <location>
        <begin position="519"/>
        <end position="533"/>
    </location>
</feature>
<dbReference type="PROSITE" id="PS50089">
    <property type="entry name" value="ZF_RING_2"/>
    <property type="match status" value="1"/>
</dbReference>
<dbReference type="PANTHER" id="PTHR24149">
    <property type="entry name" value="ANKYRIN REPEAT DOMAIN-CONTAINING PROTEIN 12"/>
    <property type="match status" value="1"/>
</dbReference>
<dbReference type="EMBL" id="DF237578">
    <property type="protein sequence ID" value="GAQ90337.1"/>
    <property type="molecule type" value="Genomic_DNA"/>
</dbReference>
<dbReference type="Proteomes" id="UP000054558">
    <property type="component" value="Unassembled WGS sequence"/>
</dbReference>
<feature type="region of interest" description="Disordered" evidence="8">
    <location>
        <begin position="177"/>
        <end position="205"/>
    </location>
</feature>
<feature type="compositionally biased region" description="Low complexity" evidence="8">
    <location>
        <begin position="729"/>
        <end position="742"/>
    </location>
</feature>
<evidence type="ECO:0000259" key="9">
    <source>
        <dbReference type="PROSITE" id="PS50089"/>
    </source>
</evidence>
<keyword evidence="5" id="KW-0963">Cytoplasm</keyword>
<evidence type="ECO:0000313" key="11">
    <source>
        <dbReference type="Proteomes" id="UP000054558"/>
    </source>
</evidence>
<feature type="compositionally biased region" description="Basic and acidic residues" evidence="8">
    <location>
        <begin position="762"/>
        <end position="772"/>
    </location>
</feature>
<evidence type="ECO:0000256" key="5">
    <source>
        <dbReference type="ARBA" id="ARBA00022490"/>
    </source>
</evidence>
<feature type="region of interest" description="Disordered" evidence="8">
    <location>
        <begin position="821"/>
        <end position="867"/>
    </location>
</feature>
<name>A0A1Y1INZ7_KLENI</name>
<feature type="compositionally biased region" description="Acidic residues" evidence="8">
    <location>
        <begin position="193"/>
        <end position="205"/>
    </location>
</feature>
<keyword evidence="6" id="KW-0175">Coiled coil</keyword>
<dbReference type="GO" id="GO:0008270">
    <property type="term" value="F:zinc ion binding"/>
    <property type="evidence" value="ECO:0007669"/>
    <property type="project" value="UniProtKB-KW"/>
</dbReference>
<comment type="subcellular location">
    <subcellularLocation>
        <location evidence="1">Cytoplasm</location>
    </subcellularLocation>
</comment>
<feature type="compositionally biased region" description="Low complexity" evidence="8">
    <location>
        <begin position="458"/>
        <end position="468"/>
    </location>
</feature>
<reference evidence="10 11" key="1">
    <citation type="journal article" date="2014" name="Nat. Commun.">
        <title>Klebsormidium flaccidum genome reveals primary factors for plant terrestrial adaptation.</title>
        <authorList>
            <person name="Hori K."/>
            <person name="Maruyama F."/>
            <person name="Fujisawa T."/>
            <person name="Togashi T."/>
            <person name="Yamamoto N."/>
            <person name="Seo M."/>
            <person name="Sato S."/>
            <person name="Yamada T."/>
            <person name="Mori H."/>
            <person name="Tajima N."/>
            <person name="Moriyama T."/>
            <person name="Ikeuchi M."/>
            <person name="Watanabe M."/>
            <person name="Wada H."/>
            <person name="Kobayashi K."/>
            <person name="Saito M."/>
            <person name="Masuda T."/>
            <person name="Sasaki-Sekimoto Y."/>
            <person name="Mashiguchi K."/>
            <person name="Awai K."/>
            <person name="Shimojima M."/>
            <person name="Masuda S."/>
            <person name="Iwai M."/>
            <person name="Nobusawa T."/>
            <person name="Narise T."/>
            <person name="Kondo S."/>
            <person name="Saito H."/>
            <person name="Sato R."/>
            <person name="Murakawa M."/>
            <person name="Ihara Y."/>
            <person name="Oshima-Yamada Y."/>
            <person name="Ohtaka K."/>
            <person name="Satoh M."/>
            <person name="Sonobe K."/>
            <person name="Ishii M."/>
            <person name="Ohtani R."/>
            <person name="Kanamori-Sato M."/>
            <person name="Honoki R."/>
            <person name="Miyazaki D."/>
            <person name="Mochizuki H."/>
            <person name="Umetsu J."/>
            <person name="Higashi K."/>
            <person name="Shibata D."/>
            <person name="Kamiya Y."/>
            <person name="Sato N."/>
            <person name="Nakamura Y."/>
            <person name="Tabata S."/>
            <person name="Ida S."/>
            <person name="Kurokawa K."/>
            <person name="Ohta H."/>
        </authorList>
    </citation>
    <scope>NUCLEOTIDE SEQUENCE [LARGE SCALE GENOMIC DNA]</scope>
    <source>
        <strain evidence="10 11">NIES-2285</strain>
    </source>
</reference>
<feature type="region of interest" description="Disordered" evidence="8">
    <location>
        <begin position="1"/>
        <end position="41"/>
    </location>
</feature>
<feature type="compositionally biased region" description="Basic and acidic residues" evidence="8">
    <location>
        <begin position="283"/>
        <end position="376"/>
    </location>
</feature>
<organism evidence="10 11">
    <name type="scientific">Klebsormidium nitens</name>
    <name type="common">Green alga</name>
    <name type="synonym">Ulothrix nitens</name>
    <dbReference type="NCBI Taxonomy" id="105231"/>
    <lineage>
        <taxon>Eukaryota</taxon>
        <taxon>Viridiplantae</taxon>
        <taxon>Streptophyta</taxon>
        <taxon>Klebsormidiophyceae</taxon>
        <taxon>Klebsormidiales</taxon>
        <taxon>Klebsormidiaceae</taxon>
        <taxon>Klebsormidium</taxon>
    </lineage>
</organism>
<dbReference type="OrthoDB" id="21629at2759"/>
<feature type="compositionally biased region" description="Basic and acidic residues" evidence="8">
    <location>
        <begin position="696"/>
        <end position="707"/>
    </location>
</feature>
<keyword evidence="7" id="KW-0862">Zinc</keyword>
<dbReference type="AlphaFoldDB" id="A0A1Y1INZ7"/>
<comment type="similarity">
    <text evidence="2">Belongs to the NST1 family.</text>
</comment>
<dbReference type="GO" id="GO:0005737">
    <property type="term" value="C:cytoplasm"/>
    <property type="evidence" value="ECO:0007669"/>
    <property type="project" value="UniProtKB-SubCell"/>
</dbReference>
<evidence type="ECO:0000256" key="7">
    <source>
        <dbReference type="PROSITE-ProRule" id="PRU00175"/>
    </source>
</evidence>
<keyword evidence="7" id="KW-0479">Metal-binding</keyword>